<dbReference type="PROSITE" id="PS50915">
    <property type="entry name" value="CRYSTALLIN_BETA_GAMMA"/>
    <property type="match status" value="1"/>
</dbReference>
<evidence type="ECO:0000256" key="3">
    <source>
        <dbReference type="SAM" id="SignalP"/>
    </source>
</evidence>
<evidence type="ECO:0000313" key="6">
    <source>
        <dbReference type="Proteomes" id="UP000765802"/>
    </source>
</evidence>
<dbReference type="SUPFAM" id="SSF49695">
    <property type="entry name" value="gamma-Crystallin-like"/>
    <property type="match status" value="4"/>
</dbReference>
<feature type="signal peptide" evidence="3">
    <location>
        <begin position="1"/>
        <end position="20"/>
    </location>
</feature>
<name>A0ABR7ME52_9BACT</name>
<keyword evidence="6" id="KW-1185">Reference proteome</keyword>
<keyword evidence="3" id="KW-0732">Signal</keyword>
<keyword evidence="2" id="KW-0677">Repeat</keyword>
<evidence type="ECO:0000256" key="2">
    <source>
        <dbReference type="ARBA" id="ARBA00022737"/>
    </source>
</evidence>
<reference evidence="5 6" key="1">
    <citation type="submission" date="2016-07" db="EMBL/GenBank/DDBJ databases">
        <title>Genome analysis of Flavihumibacter stibioxidans YS-17.</title>
        <authorList>
            <person name="Shi K."/>
            <person name="Han Y."/>
            <person name="Wang G."/>
        </authorList>
    </citation>
    <scope>NUCLEOTIDE SEQUENCE [LARGE SCALE GENOMIC DNA]</scope>
    <source>
        <strain evidence="5 6">YS-17</strain>
    </source>
</reference>
<evidence type="ECO:0000313" key="5">
    <source>
        <dbReference type="EMBL" id="MBC6493045.1"/>
    </source>
</evidence>
<evidence type="ECO:0000256" key="1">
    <source>
        <dbReference type="ARBA" id="ARBA00009646"/>
    </source>
</evidence>
<protein>
    <recommendedName>
        <fullName evidence="4">Beta/gamma crystallin 'Greek key' domain-containing protein</fullName>
    </recommendedName>
</protein>
<dbReference type="RefSeq" id="WP_187258362.1">
    <property type="nucleotide sequence ID" value="NZ_JBHULF010000005.1"/>
</dbReference>
<organism evidence="5 6">
    <name type="scientific">Flavihumibacter stibioxidans</name>
    <dbReference type="NCBI Taxonomy" id="1834163"/>
    <lineage>
        <taxon>Bacteria</taxon>
        <taxon>Pseudomonadati</taxon>
        <taxon>Bacteroidota</taxon>
        <taxon>Chitinophagia</taxon>
        <taxon>Chitinophagales</taxon>
        <taxon>Chitinophagaceae</taxon>
        <taxon>Flavihumibacter</taxon>
    </lineage>
</organism>
<dbReference type="InterPro" id="IPR011024">
    <property type="entry name" value="G_crystallin-like"/>
</dbReference>
<dbReference type="EMBL" id="MBUA01000030">
    <property type="protein sequence ID" value="MBC6493045.1"/>
    <property type="molecule type" value="Genomic_DNA"/>
</dbReference>
<dbReference type="Proteomes" id="UP000765802">
    <property type="component" value="Unassembled WGS sequence"/>
</dbReference>
<evidence type="ECO:0000259" key="4">
    <source>
        <dbReference type="PROSITE" id="PS50915"/>
    </source>
</evidence>
<comment type="similarity">
    <text evidence="1">Belongs to the beta/gamma-crystallin family.</text>
</comment>
<dbReference type="InterPro" id="IPR001064">
    <property type="entry name" value="Beta/gamma_crystallin"/>
</dbReference>
<sequence length="404" mass="43704">MKQFMLCCLLTTALSISAIAQVQFYTSCNYRGYTANLGAGNYYNSAQFSLPDRSISAVKVPLGYRVELYTSINMAGVPVVLTASRSCLPGGIGDAVRSIRITYADNTPEETFNPYGGVMVFTECNFGGRNAYLPPGDYPTLRSVIGNNAISSLHIPEGMVIELFQEINFRGTSTGRITTDNRCLGDYWNNTASSARIYYNTGGWIPPTAPPHIANNGSITIYTGCNYIGKANNFEQGNFANLRASLNNQPAGSIMIPAGLTVEFYSQPNYGGYLMGKYTANKPCIQSNIQYRAASMRVYASGGNTGGSANAGVIVYTGCNFAGNKRILGPGNYNNITTSGYISPSSFRVPPGYQIELFSETNLRGTSTGKMSSNIDCLGNWIRGKARSARVTRQSIEPTPRQNQ</sequence>
<dbReference type="Gene3D" id="2.60.20.10">
    <property type="entry name" value="Crystallins"/>
    <property type="match status" value="4"/>
</dbReference>
<gene>
    <name evidence="5" type="ORF">BC349_18465</name>
</gene>
<feature type="domain" description="Beta/gamma crystallin 'Greek key'" evidence="4">
    <location>
        <begin position="116"/>
        <end position="157"/>
    </location>
</feature>
<feature type="chain" id="PRO_5045991631" description="Beta/gamma crystallin 'Greek key' domain-containing protein" evidence="3">
    <location>
        <begin position="21"/>
        <end position="404"/>
    </location>
</feature>
<accession>A0ABR7ME52</accession>
<comment type="caution">
    <text evidence="5">The sequence shown here is derived from an EMBL/GenBank/DDBJ whole genome shotgun (WGS) entry which is preliminary data.</text>
</comment>
<proteinExistence type="inferred from homology"/>